<sequence>MSFFGSRSRRVHHDNRPTGATRSTRAHGDYRFWRRNSESYRAALANPQTTKEGRKHAKHELRRRGQSTHVPLMARIKRTFGVRSTPAAT</sequence>
<protein>
    <submittedName>
        <fullName evidence="2">Uncharacterized protein</fullName>
    </submittedName>
</protein>
<dbReference type="Pfam" id="PF10346">
    <property type="entry name" value="Con-6"/>
    <property type="match status" value="1"/>
</dbReference>
<reference evidence="2 3" key="1">
    <citation type="journal article" date="2015" name="Fungal Genet. Biol.">
        <title>Evolution of novel wood decay mechanisms in Agaricales revealed by the genome sequences of Fistulina hepatica and Cylindrobasidium torrendii.</title>
        <authorList>
            <person name="Floudas D."/>
            <person name="Held B.W."/>
            <person name="Riley R."/>
            <person name="Nagy L.G."/>
            <person name="Koehler G."/>
            <person name="Ransdell A.S."/>
            <person name="Younus H."/>
            <person name="Chow J."/>
            <person name="Chiniquy J."/>
            <person name="Lipzen A."/>
            <person name="Tritt A."/>
            <person name="Sun H."/>
            <person name="Haridas S."/>
            <person name="LaButti K."/>
            <person name="Ohm R.A."/>
            <person name="Kues U."/>
            <person name="Blanchette R.A."/>
            <person name="Grigoriev I.V."/>
            <person name="Minto R.E."/>
            <person name="Hibbett D.S."/>
        </authorList>
    </citation>
    <scope>NUCLEOTIDE SEQUENCE [LARGE SCALE GENOMIC DNA]</scope>
    <source>
        <strain evidence="2 3">ATCC 64428</strain>
    </source>
</reference>
<accession>A0A0D7A6D1</accession>
<dbReference type="Proteomes" id="UP000054144">
    <property type="component" value="Unassembled WGS sequence"/>
</dbReference>
<dbReference type="OrthoDB" id="3353448at2759"/>
<keyword evidence="3" id="KW-1185">Reference proteome</keyword>
<dbReference type="AlphaFoldDB" id="A0A0D7A6D1"/>
<dbReference type="InterPro" id="IPR018824">
    <property type="entry name" value="Conidiation-specific_6"/>
</dbReference>
<evidence type="ECO:0000313" key="3">
    <source>
        <dbReference type="Proteomes" id="UP000054144"/>
    </source>
</evidence>
<feature type="region of interest" description="Disordered" evidence="1">
    <location>
        <begin position="41"/>
        <end position="70"/>
    </location>
</feature>
<proteinExistence type="predicted"/>
<evidence type="ECO:0000313" key="2">
    <source>
        <dbReference type="EMBL" id="KIY45929.1"/>
    </source>
</evidence>
<feature type="region of interest" description="Disordered" evidence="1">
    <location>
        <begin position="1"/>
        <end position="29"/>
    </location>
</feature>
<name>A0A0D7A6D1_9AGAR</name>
<evidence type="ECO:0000256" key="1">
    <source>
        <dbReference type="SAM" id="MobiDB-lite"/>
    </source>
</evidence>
<organism evidence="2 3">
    <name type="scientific">Fistulina hepatica ATCC 64428</name>
    <dbReference type="NCBI Taxonomy" id="1128425"/>
    <lineage>
        <taxon>Eukaryota</taxon>
        <taxon>Fungi</taxon>
        <taxon>Dikarya</taxon>
        <taxon>Basidiomycota</taxon>
        <taxon>Agaricomycotina</taxon>
        <taxon>Agaricomycetes</taxon>
        <taxon>Agaricomycetidae</taxon>
        <taxon>Agaricales</taxon>
        <taxon>Fistulinaceae</taxon>
        <taxon>Fistulina</taxon>
    </lineage>
</organism>
<gene>
    <name evidence="2" type="ORF">FISHEDRAFT_76164</name>
</gene>
<dbReference type="EMBL" id="KN882045">
    <property type="protein sequence ID" value="KIY45929.1"/>
    <property type="molecule type" value="Genomic_DNA"/>
</dbReference>
<feature type="compositionally biased region" description="Basic residues" evidence="1">
    <location>
        <begin position="53"/>
        <end position="66"/>
    </location>
</feature>